<organism evidence="2 3">
    <name type="scientific">Micromonospora marina</name>
    <dbReference type="NCBI Taxonomy" id="307120"/>
    <lineage>
        <taxon>Bacteria</taxon>
        <taxon>Bacillati</taxon>
        <taxon>Actinomycetota</taxon>
        <taxon>Actinomycetes</taxon>
        <taxon>Micromonosporales</taxon>
        <taxon>Micromonosporaceae</taxon>
        <taxon>Micromonospora</taxon>
    </lineage>
</organism>
<dbReference type="Pfam" id="PF07561">
    <property type="entry name" value="DUF1540"/>
    <property type="match status" value="2"/>
</dbReference>
<sequence length="98" mass="9646">MKTLLQSPPVRECAATACSFNDNGCHAPAITVAASADAASCATFVESSLSGGIAEVTGAVGACARAECVFNSNLACTAESITVGPGATVSDCLTYQPA</sequence>
<dbReference type="AlphaFoldDB" id="A0A1C4VIY1"/>
<proteinExistence type="predicted"/>
<reference evidence="3" key="1">
    <citation type="submission" date="2016-06" db="EMBL/GenBank/DDBJ databases">
        <authorList>
            <person name="Varghese N."/>
        </authorList>
    </citation>
    <scope>NUCLEOTIDE SEQUENCE [LARGE SCALE GENOMIC DNA]</scope>
    <source>
        <strain evidence="3">DSM 45555</strain>
    </source>
</reference>
<accession>A0A1C4VIY1</accession>
<name>A0A1C4VIY1_9ACTN</name>
<feature type="domain" description="DUF1540" evidence="1">
    <location>
        <begin position="13"/>
        <end position="44"/>
    </location>
</feature>
<gene>
    <name evidence="2" type="ORF">GA0070215_103194</name>
</gene>
<protein>
    <recommendedName>
        <fullName evidence="1">DUF1540 domain-containing protein</fullName>
    </recommendedName>
</protein>
<dbReference type="RefSeq" id="WP_018783933.1">
    <property type="nucleotide sequence ID" value="NZ_CBDRBA010000018.1"/>
</dbReference>
<evidence type="ECO:0000313" key="3">
    <source>
        <dbReference type="Proteomes" id="UP000198551"/>
    </source>
</evidence>
<feature type="domain" description="DUF1540" evidence="1">
    <location>
        <begin position="63"/>
        <end position="86"/>
    </location>
</feature>
<dbReference type="EMBL" id="FMCV01000003">
    <property type="protein sequence ID" value="SCE83771.1"/>
    <property type="molecule type" value="Genomic_DNA"/>
</dbReference>
<keyword evidence="3" id="KW-1185">Reference proteome</keyword>
<dbReference type="Proteomes" id="UP000198551">
    <property type="component" value="Unassembled WGS sequence"/>
</dbReference>
<dbReference type="InterPro" id="IPR011437">
    <property type="entry name" value="DUF1540"/>
</dbReference>
<evidence type="ECO:0000313" key="2">
    <source>
        <dbReference type="EMBL" id="SCE83771.1"/>
    </source>
</evidence>
<evidence type="ECO:0000259" key="1">
    <source>
        <dbReference type="Pfam" id="PF07561"/>
    </source>
</evidence>